<feature type="region of interest" description="Disordered" evidence="4">
    <location>
        <begin position="1"/>
        <end position="23"/>
    </location>
</feature>
<dbReference type="AlphaFoldDB" id="A0A381RNB5"/>
<dbReference type="PANTHER" id="PTHR11847">
    <property type="entry name" value="RIBOSOMAL PROTEIN L15"/>
    <property type="match status" value="1"/>
</dbReference>
<dbReference type="GO" id="GO:0022625">
    <property type="term" value="C:cytosolic large ribosomal subunit"/>
    <property type="evidence" value="ECO:0007669"/>
    <property type="project" value="TreeGrafter"/>
</dbReference>
<evidence type="ECO:0000256" key="2">
    <source>
        <dbReference type="ARBA" id="ARBA00022980"/>
    </source>
</evidence>
<dbReference type="NCBIfam" id="NF003269">
    <property type="entry name" value="PRK04243.1"/>
    <property type="match status" value="1"/>
</dbReference>
<dbReference type="InterPro" id="IPR024794">
    <property type="entry name" value="Rbsml_eL15_core_dom_sf"/>
</dbReference>
<evidence type="ECO:0000256" key="1">
    <source>
        <dbReference type="ARBA" id="ARBA00006857"/>
    </source>
</evidence>
<protein>
    <recommendedName>
        <fullName evidence="6">50S ribosomal protein L15e</fullName>
    </recommendedName>
</protein>
<name>A0A381RNB5_9ZZZZ</name>
<dbReference type="InterPro" id="IPR000439">
    <property type="entry name" value="Ribosomal_eL15"/>
</dbReference>
<evidence type="ECO:0000256" key="3">
    <source>
        <dbReference type="ARBA" id="ARBA00023274"/>
    </source>
</evidence>
<evidence type="ECO:0000256" key="4">
    <source>
        <dbReference type="SAM" id="MobiDB-lite"/>
    </source>
</evidence>
<dbReference type="GO" id="GO:0003723">
    <property type="term" value="F:RNA binding"/>
    <property type="evidence" value="ECO:0007669"/>
    <property type="project" value="TreeGrafter"/>
</dbReference>
<feature type="compositionally biased region" description="Basic residues" evidence="4">
    <location>
        <begin position="201"/>
        <end position="223"/>
    </location>
</feature>
<feature type="region of interest" description="Disordered" evidence="4">
    <location>
        <begin position="193"/>
        <end position="241"/>
    </location>
</feature>
<accession>A0A381RNB5</accession>
<comment type="similarity">
    <text evidence="1">Belongs to the eukaryotic ribosomal protein eL15 family.</text>
</comment>
<dbReference type="PANTHER" id="PTHR11847:SF4">
    <property type="entry name" value="LARGE RIBOSOMAL SUBUNIT PROTEIN EL15"/>
    <property type="match status" value="1"/>
</dbReference>
<dbReference type="EMBL" id="UINC01002139">
    <property type="protein sequence ID" value="SUZ93356.1"/>
    <property type="molecule type" value="Genomic_DNA"/>
</dbReference>
<dbReference type="GO" id="GO:0002181">
    <property type="term" value="P:cytoplasmic translation"/>
    <property type="evidence" value="ECO:0007669"/>
    <property type="project" value="TreeGrafter"/>
</dbReference>
<dbReference type="Gene3D" id="3.40.1120.10">
    <property type="entry name" value="Ribosomal protein l15e"/>
    <property type="match status" value="1"/>
</dbReference>
<dbReference type="Pfam" id="PF00827">
    <property type="entry name" value="Ribosomal_L15e"/>
    <property type="match status" value="1"/>
</dbReference>
<dbReference type="FunFam" id="3.40.1120.10:FF:000002">
    <property type="entry name" value="50S ribosomal protein L15e"/>
    <property type="match status" value="1"/>
</dbReference>
<dbReference type="SUPFAM" id="SSF54189">
    <property type="entry name" value="Ribosomal proteins S24e, L23 and L15e"/>
    <property type="match status" value="1"/>
</dbReference>
<evidence type="ECO:0008006" key="6">
    <source>
        <dbReference type="Google" id="ProtNLM"/>
    </source>
</evidence>
<reference evidence="5" key="1">
    <citation type="submission" date="2018-05" db="EMBL/GenBank/DDBJ databases">
        <authorList>
            <person name="Lanie J.A."/>
            <person name="Ng W.-L."/>
            <person name="Kazmierczak K.M."/>
            <person name="Andrzejewski T.M."/>
            <person name="Davidsen T.M."/>
            <person name="Wayne K.J."/>
            <person name="Tettelin H."/>
            <person name="Glass J.I."/>
            <person name="Rusch D."/>
            <person name="Podicherti R."/>
            <person name="Tsui H.-C.T."/>
            <person name="Winkler M.E."/>
        </authorList>
    </citation>
    <scope>NUCLEOTIDE SEQUENCE</scope>
</reference>
<gene>
    <name evidence="5" type="ORF">METZ01_LOCUS46210</name>
</gene>
<dbReference type="InterPro" id="IPR012678">
    <property type="entry name" value="Ribosomal_uL23/eL15/eS24_sf"/>
</dbReference>
<dbReference type="GO" id="GO:0003735">
    <property type="term" value="F:structural constituent of ribosome"/>
    <property type="evidence" value="ECO:0007669"/>
    <property type="project" value="InterPro"/>
</dbReference>
<proteinExistence type="inferred from homology"/>
<keyword evidence="3" id="KW-0687">Ribonucleoprotein</keyword>
<organism evidence="5">
    <name type="scientific">marine metagenome</name>
    <dbReference type="NCBI Taxonomy" id="408172"/>
    <lineage>
        <taxon>unclassified sequences</taxon>
        <taxon>metagenomes</taxon>
        <taxon>ecological metagenomes</taxon>
    </lineage>
</organism>
<keyword evidence="2" id="KW-0689">Ribosomal protein</keyword>
<evidence type="ECO:0000313" key="5">
    <source>
        <dbReference type="EMBL" id="SUZ93356.1"/>
    </source>
</evidence>
<sequence>MVVGSHQGVPGSSPGARTNNSLRRSWSNVGRLIKGGLVGRPQRGLTMGVQQHVRSLWKTPKASLPPRYRRDRMASWRREPVHQRIERPTRIDAARRVGYKAKQGVVVVRTRVRRGGLRKSKVHMKRKPSKAGIKKITMGKSIQRMAEERVNRRYPNLEVLNSYWVGEDGKNKFFEVIMLDPAHPAIKSDKQLGWVSSGNSHRGRAFRGKTSAGKRGRGLRNKGKGAEKLRPSLKANKNRGK</sequence>
<dbReference type="SMART" id="SM01384">
    <property type="entry name" value="Ribosomal_L15e"/>
    <property type="match status" value="1"/>
</dbReference>